<name>A0ABY4HLZ4_9FLAO</name>
<dbReference type="Proteomes" id="UP000830454">
    <property type="component" value="Chromosome"/>
</dbReference>
<proteinExistence type="predicted"/>
<dbReference type="EMBL" id="CP090145">
    <property type="protein sequence ID" value="UOX33866.1"/>
    <property type="molecule type" value="Genomic_DNA"/>
</dbReference>
<reference evidence="1" key="2">
    <citation type="submission" date="2022-04" db="EMBL/GenBank/DDBJ databases">
        <title>Complete Genome Sequence of Flavobacterium sediminilitoris YSM-43, Isolated from a Tidal Sediment.</title>
        <authorList>
            <person name="Lee P.A."/>
        </authorList>
    </citation>
    <scope>NUCLEOTIDE SEQUENCE</scope>
    <source>
        <strain evidence="1">YSM-43</strain>
    </source>
</reference>
<evidence type="ECO:0000313" key="2">
    <source>
        <dbReference type="Proteomes" id="UP000830454"/>
    </source>
</evidence>
<organism evidence="1 2">
    <name type="scientific">Flavobacterium sediminilitoris</name>
    <dbReference type="NCBI Taxonomy" id="2024526"/>
    <lineage>
        <taxon>Bacteria</taxon>
        <taxon>Pseudomonadati</taxon>
        <taxon>Bacteroidota</taxon>
        <taxon>Flavobacteriia</taxon>
        <taxon>Flavobacteriales</taxon>
        <taxon>Flavobacteriaceae</taxon>
        <taxon>Flavobacterium</taxon>
    </lineage>
</organism>
<evidence type="ECO:0008006" key="3">
    <source>
        <dbReference type="Google" id="ProtNLM"/>
    </source>
</evidence>
<evidence type="ECO:0000313" key="1">
    <source>
        <dbReference type="EMBL" id="UOX33866.1"/>
    </source>
</evidence>
<keyword evidence="2" id="KW-1185">Reference proteome</keyword>
<dbReference type="RefSeq" id="WP_246916430.1">
    <property type="nucleotide sequence ID" value="NZ_CP090145.1"/>
</dbReference>
<accession>A0ABY4HLZ4</accession>
<reference evidence="1" key="1">
    <citation type="submission" date="2021-12" db="EMBL/GenBank/DDBJ databases">
        <authorList>
            <person name="Cha I.-T."/>
            <person name="Lee K.-E."/>
            <person name="Park S.-J."/>
        </authorList>
    </citation>
    <scope>NUCLEOTIDE SEQUENCE</scope>
    <source>
        <strain evidence="1">YSM-43</strain>
    </source>
</reference>
<protein>
    <recommendedName>
        <fullName evidence="3">Immunity protein 42 of polymorphic toxin system</fullName>
    </recommendedName>
</protein>
<gene>
    <name evidence="1" type="ORF">LXD69_17755</name>
</gene>
<sequence length="165" mass="19818">MSIEHHPKFDDSGFYKINDNHLMVFLHSDGFTERLLGVDIFITKFYEVEIYLRSFKKGNNYGDFRYENHTVKLPNEVFNFLKKINQLEKLEFGYNKIDKSFMEDCQRQEILFNHSGKTIGFFISGGMTLKIDDFETDFGQSFYAFYKFLDNWKEKIYINFNENHT</sequence>